<evidence type="ECO:0000313" key="2">
    <source>
        <dbReference type="EMBL" id="SDL38242.1"/>
    </source>
</evidence>
<sequence>MTAYLFLISVLAVWRVTHLIQAEDGPFDIIYKLRKLAGESFFGSLMDCFFCLSIWVALPVGIYFGNDWMEKVLLTLSFSAAAIFLEQIIMKKN</sequence>
<evidence type="ECO:0000256" key="1">
    <source>
        <dbReference type="SAM" id="Phobius"/>
    </source>
</evidence>
<dbReference type="Pfam" id="PF07098">
    <property type="entry name" value="DUF1360"/>
    <property type="match status" value="1"/>
</dbReference>
<dbReference type="OrthoDB" id="123391at2"/>
<dbReference type="STRING" id="430522.BFS30_26810"/>
<accession>A0A1G9JLQ8</accession>
<dbReference type="InterPro" id="IPR010773">
    <property type="entry name" value="Mycophage_PG1_Gp7"/>
</dbReference>
<organism evidence="2 3">
    <name type="scientific">Pedobacter steynii</name>
    <dbReference type="NCBI Taxonomy" id="430522"/>
    <lineage>
        <taxon>Bacteria</taxon>
        <taxon>Pseudomonadati</taxon>
        <taxon>Bacteroidota</taxon>
        <taxon>Sphingobacteriia</taxon>
        <taxon>Sphingobacteriales</taxon>
        <taxon>Sphingobacteriaceae</taxon>
        <taxon>Pedobacter</taxon>
    </lineage>
</organism>
<feature type="transmembrane region" description="Helical" evidence="1">
    <location>
        <begin position="72"/>
        <end position="90"/>
    </location>
</feature>
<dbReference type="RefSeq" id="WP_074604276.1">
    <property type="nucleotide sequence ID" value="NZ_FNGY01000001.1"/>
</dbReference>
<keyword evidence="3" id="KW-1185">Reference proteome</keyword>
<dbReference type="Proteomes" id="UP000183200">
    <property type="component" value="Unassembled WGS sequence"/>
</dbReference>
<evidence type="ECO:0000313" key="3">
    <source>
        <dbReference type="Proteomes" id="UP000183200"/>
    </source>
</evidence>
<reference evidence="3" key="1">
    <citation type="submission" date="2016-10" db="EMBL/GenBank/DDBJ databases">
        <authorList>
            <person name="Varghese N."/>
            <person name="Submissions S."/>
        </authorList>
    </citation>
    <scope>NUCLEOTIDE SEQUENCE [LARGE SCALE GENOMIC DNA]</scope>
    <source>
        <strain evidence="3">DSM 19110</strain>
    </source>
</reference>
<keyword evidence="1" id="KW-1133">Transmembrane helix</keyword>
<evidence type="ECO:0008006" key="4">
    <source>
        <dbReference type="Google" id="ProtNLM"/>
    </source>
</evidence>
<keyword evidence="1" id="KW-0812">Transmembrane</keyword>
<proteinExistence type="predicted"/>
<keyword evidence="1" id="KW-0472">Membrane</keyword>
<protein>
    <recommendedName>
        <fullName evidence="4">DUF1360 domain-containing protein</fullName>
    </recommendedName>
</protein>
<dbReference type="EMBL" id="FNGY01000001">
    <property type="protein sequence ID" value="SDL38242.1"/>
    <property type="molecule type" value="Genomic_DNA"/>
</dbReference>
<name>A0A1G9JLQ8_9SPHI</name>
<gene>
    <name evidence="2" type="ORF">SAMN05421820_101302</name>
</gene>
<feature type="transmembrane region" description="Helical" evidence="1">
    <location>
        <begin position="41"/>
        <end position="65"/>
    </location>
</feature>
<dbReference type="AlphaFoldDB" id="A0A1G9JLQ8"/>